<keyword evidence="6" id="KW-1185">Reference proteome</keyword>
<feature type="transmembrane region" description="Helical" evidence="4">
    <location>
        <begin position="135"/>
        <end position="151"/>
    </location>
</feature>
<reference evidence="5 6" key="1">
    <citation type="journal article" date="2021" name="Nat. Commun.">
        <title>Genetic determinants of endophytism in the Arabidopsis root mycobiome.</title>
        <authorList>
            <person name="Mesny F."/>
            <person name="Miyauchi S."/>
            <person name="Thiergart T."/>
            <person name="Pickel B."/>
            <person name="Atanasova L."/>
            <person name="Karlsson M."/>
            <person name="Huettel B."/>
            <person name="Barry K.W."/>
            <person name="Haridas S."/>
            <person name="Chen C."/>
            <person name="Bauer D."/>
            <person name="Andreopoulos W."/>
            <person name="Pangilinan J."/>
            <person name="LaButti K."/>
            <person name="Riley R."/>
            <person name="Lipzen A."/>
            <person name="Clum A."/>
            <person name="Drula E."/>
            <person name="Henrissat B."/>
            <person name="Kohler A."/>
            <person name="Grigoriev I.V."/>
            <person name="Martin F.M."/>
            <person name="Hacquard S."/>
        </authorList>
    </citation>
    <scope>NUCLEOTIDE SEQUENCE [LARGE SCALE GENOMIC DNA]</scope>
    <source>
        <strain evidence="5 6">MPI-CAGE-CH-0241</strain>
    </source>
</reference>
<comment type="caution">
    <text evidence="5">The sequence shown here is derived from an EMBL/GenBank/DDBJ whole genome shotgun (WGS) entry which is preliminary data.</text>
</comment>
<protein>
    <recommendedName>
        <fullName evidence="4">Copper transport protein</fullName>
    </recommendedName>
</protein>
<comment type="similarity">
    <text evidence="4">Belongs to the copper transporter (Ctr) (TC 1.A.56) family. SLC31A subfamily.</text>
</comment>
<evidence type="ECO:0000256" key="1">
    <source>
        <dbReference type="ARBA" id="ARBA00022692"/>
    </source>
</evidence>
<name>A0A9P9AY37_9HYPO</name>
<keyword evidence="4" id="KW-0406">Ion transport</keyword>
<keyword evidence="1 4" id="KW-0812">Transmembrane</keyword>
<dbReference type="AlphaFoldDB" id="A0A9P9AY37"/>
<dbReference type="GO" id="GO:0005375">
    <property type="term" value="F:copper ion transmembrane transporter activity"/>
    <property type="evidence" value="ECO:0007669"/>
    <property type="project" value="UniProtKB-UniRule"/>
</dbReference>
<dbReference type="PANTHER" id="PTHR12483">
    <property type="entry name" value="SOLUTE CARRIER FAMILY 31 COPPER TRANSPORTERS"/>
    <property type="match status" value="1"/>
</dbReference>
<dbReference type="EMBL" id="JAGPYM010000002">
    <property type="protein sequence ID" value="KAH6898385.1"/>
    <property type="molecule type" value="Genomic_DNA"/>
</dbReference>
<dbReference type="OrthoDB" id="161814at2759"/>
<feature type="transmembrane region" description="Helical" evidence="4">
    <location>
        <begin position="112"/>
        <end position="129"/>
    </location>
</feature>
<dbReference type="InterPro" id="IPR007274">
    <property type="entry name" value="Cop_transporter"/>
</dbReference>
<keyword evidence="4" id="KW-0813">Transport</keyword>
<comment type="subcellular location">
    <subcellularLocation>
        <location evidence="4">Membrane</location>
        <topology evidence="4">Multi-pass membrane protein</topology>
    </subcellularLocation>
</comment>
<keyword evidence="4" id="KW-0186">Copper</keyword>
<keyword evidence="2 4" id="KW-1133">Transmembrane helix</keyword>
<evidence type="ECO:0000313" key="5">
    <source>
        <dbReference type="EMBL" id="KAH6898385.1"/>
    </source>
</evidence>
<dbReference type="Proteomes" id="UP000777438">
    <property type="component" value="Unassembled WGS sequence"/>
</dbReference>
<dbReference type="GO" id="GO:0016020">
    <property type="term" value="C:membrane"/>
    <property type="evidence" value="ECO:0007669"/>
    <property type="project" value="UniProtKB-SubCell"/>
</dbReference>
<gene>
    <name evidence="5" type="ORF">B0T10DRAFT_106636</name>
</gene>
<evidence type="ECO:0000256" key="3">
    <source>
        <dbReference type="ARBA" id="ARBA00023136"/>
    </source>
</evidence>
<dbReference type="Pfam" id="PF04145">
    <property type="entry name" value="Ctr"/>
    <property type="match status" value="1"/>
</dbReference>
<feature type="transmembrane region" description="Helical" evidence="4">
    <location>
        <begin position="59"/>
        <end position="77"/>
    </location>
</feature>
<evidence type="ECO:0000256" key="2">
    <source>
        <dbReference type="ARBA" id="ARBA00022989"/>
    </source>
</evidence>
<evidence type="ECO:0000256" key="4">
    <source>
        <dbReference type="RuleBase" id="RU367022"/>
    </source>
</evidence>
<keyword evidence="3 4" id="KW-0472">Membrane</keyword>
<evidence type="ECO:0000313" key="6">
    <source>
        <dbReference type="Proteomes" id="UP000777438"/>
    </source>
</evidence>
<sequence>MDHSHMDHGNMGHGGMDHGDMDHGGGGMEDMCKMNMLFNWDTNNVCIVFRQWHIRSTTSLFFSLLAILLLTVGYEALRAVSRRYEESLAKSVSALPRQSQEQASQRAHVLKGVLYALQTFYAFMLMLIFMTYNGWVMIAVTLGAFIGYVGFGHRTSATKDNACH</sequence>
<dbReference type="PANTHER" id="PTHR12483:SF115">
    <property type="entry name" value="COPPER TRANSPORT PROTEIN"/>
    <property type="match status" value="1"/>
</dbReference>
<keyword evidence="4" id="KW-0187">Copper transport</keyword>
<proteinExistence type="inferred from homology"/>
<accession>A0A9P9AY37</accession>
<organism evidence="5 6">
    <name type="scientific">Thelonectria olida</name>
    <dbReference type="NCBI Taxonomy" id="1576542"/>
    <lineage>
        <taxon>Eukaryota</taxon>
        <taxon>Fungi</taxon>
        <taxon>Dikarya</taxon>
        <taxon>Ascomycota</taxon>
        <taxon>Pezizomycotina</taxon>
        <taxon>Sordariomycetes</taxon>
        <taxon>Hypocreomycetidae</taxon>
        <taxon>Hypocreales</taxon>
        <taxon>Nectriaceae</taxon>
        <taxon>Thelonectria</taxon>
    </lineage>
</organism>